<name>A0AAV1QVT7_9ROSI</name>
<dbReference type="Proteomes" id="UP001314170">
    <property type="component" value="Unassembled WGS sequence"/>
</dbReference>
<feature type="region of interest" description="Disordered" evidence="1">
    <location>
        <begin position="63"/>
        <end position="85"/>
    </location>
</feature>
<dbReference type="AlphaFoldDB" id="A0AAV1QVT7"/>
<keyword evidence="3" id="KW-1185">Reference proteome</keyword>
<protein>
    <submittedName>
        <fullName evidence="2">Uncharacterized protein</fullName>
    </submittedName>
</protein>
<comment type="caution">
    <text evidence="2">The sequence shown here is derived from an EMBL/GenBank/DDBJ whole genome shotgun (WGS) entry which is preliminary data.</text>
</comment>
<accession>A0AAV1QVT7</accession>
<reference evidence="2 3" key="1">
    <citation type="submission" date="2024-01" db="EMBL/GenBank/DDBJ databases">
        <authorList>
            <person name="Waweru B."/>
        </authorList>
    </citation>
    <scope>NUCLEOTIDE SEQUENCE [LARGE SCALE GENOMIC DNA]</scope>
</reference>
<sequence>MDHRLVFQSPDIQKHGSGAATRWHLVQNAASSPSQWSRQTVSRLGITSSRIASLLCLIFPKGGEGEESGDEGKSEGKAYPLSPTYPSRTALRHEVDKKIGADFVDEVQYPTLIAKKVCVKGGTFLVLPPSLNHLQGAKERGAGAEKRLLSALALGA</sequence>
<dbReference type="EMBL" id="CAWUPB010000799">
    <property type="protein sequence ID" value="CAK7324920.1"/>
    <property type="molecule type" value="Genomic_DNA"/>
</dbReference>
<evidence type="ECO:0000313" key="2">
    <source>
        <dbReference type="EMBL" id="CAK7324920.1"/>
    </source>
</evidence>
<organism evidence="2 3">
    <name type="scientific">Dovyalis caffra</name>
    <dbReference type="NCBI Taxonomy" id="77055"/>
    <lineage>
        <taxon>Eukaryota</taxon>
        <taxon>Viridiplantae</taxon>
        <taxon>Streptophyta</taxon>
        <taxon>Embryophyta</taxon>
        <taxon>Tracheophyta</taxon>
        <taxon>Spermatophyta</taxon>
        <taxon>Magnoliopsida</taxon>
        <taxon>eudicotyledons</taxon>
        <taxon>Gunneridae</taxon>
        <taxon>Pentapetalae</taxon>
        <taxon>rosids</taxon>
        <taxon>fabids</taxon>
        <taxon>Malpighiales</taxon>
        <taxon>Salicaceae</taxon>
        <taxon>Flacourtieae</taxon>
        <taxon>Dovyalis</taxon>
    </lineage>
</organism>
<evidence type="ECO:0000256" key="1">
    <source>
        <dbReference type="SAM" id="MobiDB-lite"/>
    </source>
</evidence>
<evidence type="ECO:0000313" key="3">
    <source>
        <dbReference type="Proteomes" id="UP001314170"/>
    </source>
</evidence>
<gene>
    <name evidence="2" type="ORF">DCAF_LOCUS2590</name>
</gene>
<proteinExistence type="predicted"/>